<dbReference type="HOGENOM" id="CLU_1414920_0_0_1"/>
<name>M2N926_BAUPA</name>
<dbReference type="EMBL" id="KB445550">
    <property type="protein sequence ID" value="EMD00659.1"/>
    <property type="molecule type" value="Genomic_DNA"/>
</dbReference>
<evidence type="ECO:0000313" key="1">
    <source>
        <dbReference type="EMBL" id="EMD00659.1"/>
    </source>
</evidence>
<accession>M2N926</accession>
<dbReference type="RefSeq" id="XP_007671843.1">
    <property type="nucleotide sequence ID" value="XM_007673653.1"/>
</dbReference>
<proteinExistence type="predicted"/>
<reference evidence="1 2" key="1">
    <citation type="journal article" date="2012" name="PLoS Pathog.">
        <title>Diverse lifestyles and strategies of plant pathogenesis encoded in the genomes of eighteen Dothideomycetes fungi.</title>
        <authorList>
            <person name="Ohm R.A."/>
            <person name="Feau N."/>
            <person name="Henrissat B."/>
            <person name="Schoch C.L."/>
            <person name="Horwitz B.A."/>
            <person name="Barry K.W."/>
            <person name="Condon B.J."/>
            <person name="Copeland A.C."/>
            <person name="Dhillon B."/>
            <person name="Glaser F."/>
            <person name="Hesse C.N."/>
            <person name="Kosti I."/>
            <person name="LaButti K."/>
            <person name="Lindquist E.A."/>
            <person name="Lucas S."/>
            <person name="Salamov A.A."/>
            <person name="Bradshaw R.E."/>
            <person name="Ciuffetti L."/>
            <person name="Hamelin R.C."/>
            <person name="Kema G.H.J."/>
            <person name="Lawrence C."/>
            <person name="Scott J.A."/>
            <person name="Spatafora J.W."/>
            <person name="Turgeon B.G."/>
            <person name="de Wit P.J.G.M."/>
            <person name="Zhong S."/>
            <person name="Goodwin S.B."/>
            <person name="Grigoriev I.V."/>
        </authorList>
    </citation>
    <scope>NUCLEOTIDE SEQUENCE [LARGE SCALE GENOMIC DNA]</scope>
    <source>
        <strain evidence="1 2">UAMH 10762</strain>
    </source>
</reference>
<evidence type="ECO:0000313" key="2">
    <source>
        <dbReference type="Proteomes" id="UP000011761"/>
    </source>
</evidence>
<dbReference type="Proteomes" id="UP000011761">
    <property type="component" value="Unassembled WGS sequence"/>
</dbReference>
<keyword evidence="2" id="KW-1185">Reference proteome</keyword>
<organism evidence="1 2">
    <name type="scientific">Baudoinia panamericana (strain UAMH 10762)</name>
    <name type="common">Angels' share fungus</name>
    <name type="synonym">Baudoinia compniacensis (strain UAMH 10762)</name>
    <dbReference type="NCBI Taxonomy" id="717646"/>
    <lineage>
        <taxon>Eukaryota</taxon>
        <taxon>Fungi</taxon>
        <taxon>Dikarya</taxon>
        <taxon>Ascomycota</taxon>
        <taxon>Pezizomycotina</taxon>
        <taxon>Dothideomycetes</taxon>
        <taxon>Dothideomycetidae</taxon>
        <taxon>Mycosphaerellales</taxon>
        <taxon>Teratosphaeriaceae</taxon>
        <taxon>Baudoinia</taxon>
    </lineage>
</organism>
<dbReference type="KEGG" id="bcom:BAUCODRAFT_177484"/>
<sequence>MLRCSSSWCISNEHRTSLSDWRLRAIHESSFQPALLELCRREHNHQAVPQVSDPARIMQGVCEVASVKHWSSACGRPDSLAWKRLFHGKRPVHFPIAQRKNRTLREQKVACCVQDAMCDSRWALCVDWLKRHLEAPATVGATVALFVPAGIARIAVLKLSTVMVASSSISMWKVMRPVRVEAAIPDPMRRIV</sequence>
<dbReference type="GeneID" id="19109481"/>
<gene>
    <name evidence="1" type="ORF">BAUCODRAFT_177484</name>
</gene>
<protein>
    <submittedName>
        <fullName evidence="1">Uncharacterized protein</fullName>
    </submittedName>
</protein>
<dbReference type="AlphaFoldDB" id="M2N926"/>